<dbReference type="GO" id="GO:0005783">
    <property type="term" value="C:endoplasmic reticulum"/>
    <property type="evidence" value="ECO:0007669"/>
    <property type="project" value="TreeGrafter"/>
</dbReference>
<sequence>MASEDSGLAKLDAALAGLFADWSVYSTILATLIAVSISYVLFFSKEPDVHPYLLARQAVEAPVRLPGESAVLRAHDVPHGYPLKSGLGVKDPNTPKWTSGRNGDLRDIWRAAVRGSLNADGTPTGKQGKVYTVLGKNIQERKLDDISKEINILGQYVQESGLKTVAVSLCDSIELLTAIFAGAFYGFKIVLIPHGLPSRTLTEHLEQSKAELLIAEAGVVDLEVLLDAPGLKGIVWVAKAGNRHMEWSQVPEGVGGTLEIAEWHELCDEKKGSVASQLPATDLTVPPPALVTLWATSPNTQTFIEYSAENLVAGIAALGAALPRGERLTSSDLLLSIDSLYRSYPLCLVLAALYVNASVALTSVAGEGVNFALATATISPTLIVASSHTMSKYHTEYMAPHTGPIAKLGRFFQRQSLDAGVMPQHNLLTQLANIGPTSELSLDKLRLLFVSHRVDGDPQRQLTSDQLTDLRIFTGARVAYALTAPTVAGAISQTNPCDYRQHAGFSHFGPPVSSVEVKLTNHKEESGKDRAAEGDLFVAGPSVVCGETSLGVRARYQDDYTLALA</sequence>
<feature type="transmembrane region" description="Helical" evidence="1">
    <location>
        <begin position="22"/>
        <end position="42"/>
    </location>
</feature>
<dbReference type="PANTHER" id="PTHR43272">
    <property type="entry name" value="LONG-CHAIN-FATTY-ACID--COA LIGASE"/>
    <property type="match status" value="1"/>
</dbReference>
<accession>A0A2B7Z2A5</accession>
<protein>
    <submittedName>
        <fullName evidence="2">Uncharacterized protein</fullName>
    </submittedName>
</protein>
<evidence type="ECO:0000256" key="1">
    <source>
        <dbReference type="SAM" id="Phobius"/>
    </source>
</evidence>
<keyword evidence="1" id="KW-0812">Transmembrane</keyword>
<dbReference type="OrthoDB" id="4138492at2759"/>
<proteinExistence type="predicted"/>
<keyword evidence="3" id="KW-1185">Reference proteome</keyword>
<dbReference type="PANTHER" id="PTHR43272:SF11">
    <property type="entry name" value="AMP-DEPENDENT SYNTHETASE_LIGASE DOMAIN-CONTAINING PROTEIN"/>
    <property type="match status" value="1"/>
</dbReference>
<keyword evidence="1" id="KW-1133">Transmembrane helix</keyword>
<dbReference type="Proteomes" id="UP000224634">
    <property type="component" value="Unassembled WGS sequence"/>
</dbReference>
<dbReference type="InterPro" id="IPR042099">
    <property type="entry name" value="ANL_N_sf"/>
</dbReference>
<dbReference type="GO" id="GO:0004467">
    <property type="term" value="F:long-chain fatty acid-CoA ligase activity"/>
    <property type="evidence" value="ECO:0007669"/>
    <property type="project" value="TreeGrafter"/>
</dbReference>
<dbReference type="EMBL" id="PDNA01000009">
    <property type="protein sequence ID" value="PGH27202.1"/>
    <property type="molecule type" value="Genomic_DNA"/>
</dbReference>
<dbReference type="SUPFAM" id="SSF56801">
    <property type="entry name" value="Acetyl-CoA synthetase-like"/>
    <property type="match status" value="1"/>
</dbReference>
<name>A0A2B7Z2A5_POLH7</name>
<reference evidence="2 3" key="1">
    <citation type="submission" date="2017-10" db="EMBL/GenBank/DDBJ databases">
        <title>Comparative genomics in systemic dimorphic fungi from Ajellomycetaceae.</title>
        <authorList>
            <person name="Munoz J.F."/>
            <person name="Mcewen J.G."/>
            <person name="Clay O.K."/>
            <person name="Cuomo C.A."/>
        </authorList>
    </citation>
    <scope>NUCLEOTIDE SEQUENCE [LARGE SCALE GENOMIC DNA]</scope>
    <source>
        <strain evidence="2 3">UAMH7299</strain>
    </source>
</reference>
<organism evidence="2 3">
    <name type="scientific">Polytolypa hystricis (strain UAMH7299)</name>
    <dbReference type="NCBI Taxonomy" id="1447883"/>
    <lineage>
        <taxon>Eukaryota</taxon>
        <taxon>Fungi</taxon>
        <taxon>Dikarya</taxon>
        <taxon>Ascomycota</taxon>
        <taxon>Pezizomycotina</taxon>
        <taxon>Eurotiomycetes</taxon>
        <taxon>Eurotiomycetidae</taxon>
        <taxon>Onygenales</taxon>
        <taxon>Onygenales incertae sedis</taxon>
        <taxon>Polytolypa</taxon>
    </lineage>
</organism>
<comment type="caution">
    <text evidence="2">The sequence shown here is derived from an EMBL/GenBank/DDBJ whole genome shotgun (WGS) entry which is preliminary data.</text>
</comment>
<dbReference type="GO" id="GO:0016020">
    <property type="term" value="C:membrane"/>
    <property type="evidence" value="ECO:0007669"/>
    <property type="project" value="TreeGrafter"/>
</dbReference>
<gene>
    <name evidence="2" type="ORF">AJ80_01159</name>
</gene>
<dbReference type="STRING" id="1447883.A0A2B7Z2A5"/>
<keyword evidence="1" id="KW-0472">Membrane</keyword>
<evidence type="ECO:0000313" key="2">
    <source>
        <dbReference type="EMBL" id="PGH27202.1"/>
    </source>
</evidence>
<dbReference type="AlphaFoldDB" id="A0A2B7Z2A5"/>
<dbReference type="Gene3D" id="3.40.50.12780">
    <property type="entry name" value="N-terminal domain of ligase-like"/>
    <property type="match status" value="1"/>
</dbReference>
<evidence type="ECO:0000313" key="3">
    <source>
        <dbReference type="Proteomes" id="UP000224634"/>
    </source>
</evidence>